<dbReference type="InterPro" id="IPR027624">
    <property type="entry name" value="TOMM_cyclo_SagD"/>
</dbReference>
<dbReference type="NCBIfam" id="TIGR03882">
    <property type="entry name" value="cyclo_dehyd_2"/>
    <property type="match status" value="1"/>
</dbReference>
<keyword evidence="3" id="KW-1185">Reference proteome</keyword>
<evidence type="ECO:0000313" key="2">
    <source>
        <dbReference type="EMBL" id="MFD0869070.1"/>
    </source>
</evidence>
<gene>
    <name evidence="2" type="ORF">ACFQ03_07900</name>
</gene>
<dbReference type="RefSeq" id="WP_150959934.1">
    <property type="nucleotide sequence ID" value="NZ_JBHTIU010000027.1"/>
</dbReference>
<evidence type="ECO:0000313" key="3">
    <source>
        <dbReference type="Proteomes" id="UP001597120"/>
    </source>
</evidence>
<proteinExistence type="predicted"/>
<dbReference type="InterPro" id="IPR022291">
    <property type="entry name" value="Bacteriocin_synth_cyclodeHase"/>
</dbReference>
<evidence type="ECO:0000259" key="1">
    <source>
        <dbReference type="PROSITE" id="PS51664"/>
    </source>
</evidence>
<organism evidence="2 3">
    <name type="scientific">Paenibacillus residui</name>
    <dbReference type="NCBI Taxonomy" id="629724"/>
    <lineage>
        <taxon>Bacteria</taxon>
        <taxon>Bacillati</taxon>
        <taxon>Bacillota</taxon>
        <taxon>Bacilli</taxon>
        <taxon>Bacillales</taxon>
        <taxon>Paenibacillaceae</taxon>
        <taxon>Paenibacillus</taxon>
    </lineage>
</organism>
<protein>
    <submittedName>
        <fullName evidence="2">TOMM leader peptide-binding protein</fullName>
    </submittedName>
</protein>
<dbReference type="Gene3D" id="3.30.40.250">
    <property type="match status" value="1"/>
</dbReference>
<feature type="domain" description="YcaO" evidence="1">
    <location>
        <begin position="265"/>
        <end position="648"/>
    </location>
</feature>
<dbReference type="Gene3D" id="3.30.1330.230">
    <property type="match status" value="1"/>
</dbReference>
<reference evidence="3" key="1">
    <citation type="journal article" date="2019" name="Int. J. Syst. Evol. Microbiol.">
        <title>The Global Catalogue of Microorganisms (GCM) 10K type strain sequencing project: providing services to taxonomists for standard genome sequencing and annotation.</title>
        <authorList>
            <consortium name="The Broad Institute Genomics Platform"/>
            <consortium name="The Broad Institute Genome Sequencing Center for Infectious Disease"/>
            <person name="Wu L."/>
            <person name="Ma J."/>
        </authorList>
    </citation>
    <scope>NUCLEOTIDE SEQUENCE [LARGE SCALE GENOMIC DNA]</scope>
    <source>
        <strain evidence="3">CCUG 57263</strain>
    </source>
</reference>
<dbReference type="Proteomes" id="UP001597120">
    <property type="component" value="Unassembled WGS sequence"/>
</dbReference>
<dbReference type="InterPro" id="IPR003776">
    <property type="entry name" value="YcaO-like_dom"/>
</dbReference>
<dbReference type="Gene3D" id="3.40.50.720">
    <property type="entry name" value="NAD(P)-binding Rossmann-like Domain"/>
    <property type="match status" value="1"/>
</dbReference>
<accession>A0ABW3D6J4</accession>
<dbReference type="PANTHER" id="PTHR37809">
    <property type="entry name" value="RIBOSOMAL PROTEIN S12 METHYLTHIOTRANSFERASE ACCESSORY FACTOR YCAO"/>
    <property type="match status" value="1"/>
</dbReference>
<comment type="caution">
    <text evidence="2">The sequence shown here is derived from an EMBL/GenBank/DDBJ whole genome shotgun (WGS) entry which is preliminary data.</text>
</comment>
<dbReference type="NCBIfam" id="TIGR03604">
    <property type="entry name" value="TOMM_cyclo_SagD"/>
    <property type="match status" value="1"/>
</dbReference>
<dbReference type="Gene3D" id="3.30.160.660">
    <property type="match status" value="1"/>
</dbReference>
<dbReference type="PANTHER" id="PTHR37809:SF1">
    <property type="entry name" value="RIBOSOMAL PROTEIN S12 METHYLTHIOTRANSFERASE ACCESSORY FACTOR YCAO"/>
    <property type="match status" value="1"/>
</dbReference>
<name>A0ABW3D6J4_9BACL</name>
<dbReference type="PROSITE" id="PS51664">
    <property type="entry name" value="YCAO"/>
    <property type="match status" value="1"/>
</dbReference>
<sequence>MSAVVTIIGSGQLADFVSDELSPRYETIRRTDGQTAILEETDIVLLLHDTWRPALHRETGKALQRLGVPWLRGFVAFGEGVIGPLVRPGRPGCSLCADTRRHMAGRDRREMWELQQKWEKDEGRTGIDAWSSRTGLRQMALILADAVHNVLQGGQSRWEERIYLIHLKTLRSSSHFFLPDPLCPLCSQPPDDSEEGARVSLLPRPKPHPDSYRCRSLNELKDRLRNDYLDHRSGFLNGTMRDLVSPFADASVNLPLFADNEGCAGRTHSYEISELTAILEGLERYCGMTPRGKRTVVRGSFRQLEGQALDPVKVGLYSEEQYKRPGFPMRPFDPDQPLDWVWGYSFMQERPLLVPESLAYYSSGCGERFVHETSNGCALGGSLEEAVLYGLLEVVERDSFLMTWYARLPLPRLDPYSAGDPELSLMIDRLQAVTDYDVYLYNSTMEHGIPSVWAIAKNRTGKGGNLVCAAGAHPDPVRAMKGSIHELAGMLLTLGDKFEENRERYIPMLQDPFLVRDMEDHSMLYSLPEAEPRLHFLLDNRETPRTVKEEFKPVPRHADLTQDLREILDNFRRLKLEVIVVDQTAPELARNGLSCVKVLVPGMLPMTFGHSLARLTGLDRLWRVPVQLGHAEQPLTPEQLNPYPHPFP</sequence>
<dbReference type="Pfam" id="PF02624">
    <property type="entry name" value="YcaO"/>
    <property type="match status" value="1"/>
</dbReference>
<dbReference type="EMBL" id="JBHTIU010000027">
    <property type="protein sequence ID" value="MFD0869070.1"/>
    <property type="molecule type" value="Genomic_DNA"/>
</dbReference>